<keyword evidence="1" id="KW-0472">Membrane</keyword>
<reference evidence="3 4" key="1">
    <citation type="journal article" date="2013" name="Genome Announc.">
        <title>Genome Sequence of Sporolactobacillus laevolacticus DSM442, an Efficient Polymer-Grade D-Lactate Producer from Agricultural Waste Cottonseed as a Nitrogen Source.</title>
        <authorList>
            <person name="Wang H."/>
            <person name="Wang L."/>
            <person name="Ju J."/>
            <person name="Yu B."/>
            <person name="Ma Y."/>
        </authorList>
    </citation>
    <scope>NUCLEOTIDE SEQUENCE [LARGE SCALE GENOMIC DNA]</scope>
    <source>
        <strain evidence="3 4">DSM 442</strain>
    </source>
</reference>
<keyword evidence="1" id="KW-1133">Transmembrane helix</keyword>
<dbReference type="PANTHER" id="PTHR34351:SF2">
    <property type="entry name" value="DUF58 DOMAIN-CONTAINING PROTEIN"/>
    <property type="match status" value="1"/>
</dbReference>
<dbReference type="AlphaFoldDB" id="V6ITW6"/>
<proteinExistence type="predicted"/>
<accession>V6ITW6</accession>
<dbReference type="eggNOG" id="COG1721">
    <property type="taxonomic scope" value="Bacteria"/>
</dbReference>
<protein>
    <recommendedName>
        <fullName evidence="2">DUF58 domain-containing protein</fullName>
    </recommendedName>
</protein>
<dbReference type="EMBL" id="AWTC01000027">
    <property type="protein sequence ID" value="EST10292.1"/>
    <property type="molecule type" value="Genomic_DNA"/>
</dbReference>
<dbReference type="OrthoDB" id="140416at2"/>
<feature type="domain" description="DUF58" evidence="2">
    <location>
        <begin position="204"/>
        <end position="308"/>
    </location>
</feature>
<evidence type="ECO:0000256" key="1">
    <source>
        <dbReference type="SAM" id="Phobius"/>
    </source>
</evidence>
<sequence>MIGRWMKKWTSSALGRLVPPFFVCILLFLFAMVHGGFLSWFLFYLFIPIALYIVLLMLYPFHSITIERYIEDAHWFSGDTLHTKVVLKRRWALPFFLVTICERPDHLFPLHDIKPAGLMLWVRREAVFNLAIPNMPRGKYTLGEIELKTGDPFGFFERTVYLQHRTIVYIFPKVRSLSMSDLALTQTGLHQNVQEADLSNFSGVRAYRPNDRPSWLDWKSSARTNVLVTKQFEPEREKYASVVLVSRDEDSDELFEWAVSFTASLLKVLLSNGFSVFLTYNSEEKPLFIPEDAPRALSNAYRVLAELRKDQVLATDDVRMSRSKKYMGYAVSTDPRLAYQMSEFAKTSRQRQKMFFLDSGETIGDFRKLANSWFSLSMIKDELFRSDSGVGE</sequence>
<dbReference type="RefSeq" id="WP_023511771.1">
    <property type="nucleotide sequence ID" value="NZ_AWTC01000027.1"/>
</dbReference>
<organism evidence="3 4">
    <name type="scientific">Sporolactobacillus laevolacticus DSM 442</name>
    <dbReference type="NCBI Taxonomy" id="1395513"/>
    <lineage>
        <taxon>Bacteria</taxon>
        <taxon>Bacillati</taxon>
        <taxon>Bacillota</taxon>
        <taxon>Bacilli</taxon>
        <taxon>Bacillales</taxon>
        <taxon>Sporolactobacillaceae</taxon>
        <taxon>Sporolactobacillus</taxon>
    </lineage>
</organism>
<dbReference type="Proteomes" id="UP000018296">
    <property type="component" value="Unassembled WGS sequence"/>
</dbReference>
<keyword evidence="4" id="KW-1185">Reference proteome</keyword>
<name>V6ITW6_9BACL</name>
<comment type="caution">
    <text evidence="3">The sequence shown here is derived from an EMBL/GenBank/DDBJ whole genome shotgun (WGS) entry which is preliminary data.</text>
</comment>
<evidence type="ECO:0000313" key="4">
    <source>
        <dbReference type="Proteomes" id="UP000018296"/>
    </source>
</evidence>
<feature type="transmembrane region" description="Helical" evidence="1">
    <location>
        <begin position="37"/>
        <end position="59"/>
    </location>
</feature>
<gene>
    <name evidence="3" type="ORF">P343_17975</name>
</gene>
<evidence type="ECO:0000259" key="2">
    <source>
        <dbReference type="Pfam" id="PF01882"/>
    </source>
</evidence>
<dbReference type="PATRIC" id="fig|1395513.3.peg.3637"/>
<dbReference type="STRING" id="1395513.P343_17975"/>
<dbReference type="Pfam" id="PF01882">
    <property type="entry name" value="DUF58"/>
    <property type="match status" value="1"/>
</dbReference>
<evidence type="ECO:0000313" key="3">
    <source>
        <dbReference type="EMBL" id="EST10292.1"/>
    </source>
</evidence>
<keyword evidence="1" id="KW-0812">Transmembrane</keyword>
<dbReference type="PANTHER" id="PTHR34351">
    <property type="entry name" value="SLR1927 PROTEIN-RELATED"/>
    <property type="match status" value="1"/>
</dbReference>
<dbReference type="InterPro" id="IPR002881">
    <property type="entry name" value="DUF58"/>
</dbReference>
<feature type="transmembrane region" description="Helical" evidence="1">
    <location>
        <begin position="12"/>
        <end position="31"/>
    </location>
</feature>